<proteinExistence type="predicted"/>
<dbReference type="EMBL" id="LR796543">
    <property type="protein sequence ID" value="CAB4150521.1"/>
    <property type="molecule type" value="Genomic_DNA"/>
</dbReference>
<gene>
    <name evidence="1" type="ORF">UFOVP571_48</name>
</gene>
<sequence length="123" mass="14555">MENIKNLQEIQIEIKKELNGASLNHLLQYSYLLIAKKDPFLKRRLFECCSYIFNSEPNAMFLKWEKSSETIFRGSFILLNEQKQALNIFGQSEDFQRKLYDAMQTVTDREGENDTIPHHNINH</sequence>
<organism evidence="1">
    <name type="scientific">uncultured Caudovirales phage</name>
    <dbReference type="NCBI Taxonomy" id="2100421"/>
    <lineage>
        <taxon>Viruses</taxon>
        <taxon>Duplodnaviria</taxon>
        <taxon>Heunggongvirae</taxon>
        <taxon>Uroviricota</taxon>
        <taxon>Caudoviricetes</taxon>
        <taxon>Peduoviridae</taxon>
        <taxon>Maltschvirus</taxon>
        <taxon>Maltschvirus maltsch</taxon>
    </lineage>
</organism>
<protein>
    <submittedName>
        <fullName evidence="1">Uncharacterized protein</fullName>
    </submittedName>
</protein>
<reference evidence="1" key="1">
    <citation type="submission" date="2020-04" db="EMBL/GenBank/DDBJ databases">
        <authorList>
            <person name="Chiriac C."/>
            <person name="Salcher M."/>
            <person name="Ghai R."/>
            <person name="Kavagutti S V."/>
        </authorList>
    </citation>
    <scope>NUCLEOTIDE SEQUENCE</scope>
</reference>
<name>A0A6J5MX43_9CAUD</name>
<evidence type="ECO:0000313" key="1">
    <source>
        <dbReference type="EMBL" id="CAB4150521.1"/>
    </source>
</evidence>
<accession>A0A6J5MX43</accession>